<dbReference type="Gene3D" id="3.40.50.1390">
    <property type="entry name" value="Resolvase, N-terminal catalytic domain"/>
    <property type="match status" value="1"/>
</dbReference>
<protein>
    <recommendedName>
        <fullName evidence="1">Resolvase/invertase-type recombinase catalytic domain-containing protein</fullName>
    </recommendedName>
</protein>
<accession>A0A6B0Y157</accession>
<evidence type="ECO:0000313" key="2">
    <source>
        <dbReference type="EMBL" id="MXY34458.1"/>
    </source>
</evidence>
<evidence type="ECO:0000259" key="1">
    <source>
        <dbReference type="Pfam" id="PF00239"/>
    </source>
</evidence>
<name>A0A6B0Y157_9RHOB</name>
<dbReference type="Pfam" id="PF00239">
    <property type="entry name" value="Resolvase"/>
    <property type="match status" value="1"/>
</dbReference>
<organism evidence="2">
    <name type="scientific">Boseongicola sp. SB0664_bin_43</name>
    <dbReference type="NCBI Taxonomy" id="2604844"/>
    <lineage>
        <taxon>Bacteria</taxon>
        <taxon>Pseudomonadati</taxon>
        <taxon>Pseudomonadota</taxon>
        <taxon>Alphaproteobacteria</taxon>
        <taxon>Rhodobacterales</taxon>
        <taxon>Paracoccaceae</taxon>
        <taxon>Boseongicola</taxon>
    </lineage>
</organism>
<gene>
    <name evidence="2" type="ORF">F4Y60_10330</name>
</gene>
<reference evidence="2" key="1">
    <citation type="submission" date="2019-09" db="EMBL/GenBank/DDBJ databases">
        <title>Characterisation of the sponge microbiome using genome-centric metagenomics.</title>
        <authorList>
            <person name="Engelberts J.P."/>
            <person name="Robbins S.J."/>
            <person name="De Goeij J.M."/>
            <person name="Aranda M."/>
            <person name="Bell S.C."/>
            <person name="Webster N.S."/>
        </authorList>
    </citation>
    <scope>NUCLEOTIDE SEQUENCE</scope>
    <source>
        <strain evidence="2">SB0664_bin_43</strain>
    </source>
</reference>
<sequence length="238" mass="26290">MDCQSLLQRARHGLVDALGEIWAADFRADESSEFPDFKHLIGRARFRGPCRCRVQDGAERQAVLTGFFIARHPSESGVPERSQPALHAKLRSLAAWRRPWLEAMSEQLGMDDVVVVTRPNRLARSTTGPLCIPEAPREKGAGVRSLDEAWADTTGPAGKMILAVLAALPNPRAPFARHGRRKREADGVTFGRRTKVRGVLKEPVRELALAGRSISSAARTFDVHPVTTCRCIRESRPS</sequence>
<dbReference type="InterPro" id="IPR036162">
    <property type="entry name" value="Resolvase-like_N_sf"/>
</dbReference>
<feature type="domain" description="Resolvase/invertase-type recombinase catalytic" evidence="1">
    <location>
        <begin position="96"/>
        <end position="187"/>
    </location>
</feature>
<dbReference type="InterPro" id="IPR006119">
    <property type="entry name" value="Resolv_N"/>
</dbReference>
<dbReference type="SUPFAM" id="SSF53041">
    <property type="entry name" value="Resolvase-like"/>
    <property type="match status" value="1"/>
</dbReference>
<proteinExistence type="predicted"/>
<dbReference type="AlphaFoldDB" id="A0A6B0Y157"/>
<dbReference type="GO" id="GO:0000150">
    <property type="term" value="F:DNA strand exchange activity"/>
    <property type="evidence" value="ECO:0007669"/>
    <property type="project" value="InterPro"/>
</dbReference>
<comment type="caution">
    <text evidence="2">The sequence shown here is derived from an EMBL/GenBank/DDBJ whole genome shotgun (WGS) entry which is preliminary data.</text>
</comment>
<dbReference type="EMBL" id="VXRY01000417">
    <property type="protein sequence ID" value="MXY34458.1"/>
    <property type="molecule type" value="Genomic_DNA"/>
</dbReference>
<dbReference type="GO" id="GO:0003677">
    <property type="term" value="F:DNA binding"/>
    <property type="evidence" value="ECO:0007669"/>
    <property type="project" value="InterPro"/>
</dbReference>